<dbReference type="PANTHER" id="PTHR30561:SF0">
    <property type="entry name" value="GUANIDINIUM EXPORTER"/>
    <property type="match status" value="1"/>
</dbReference>
<dbReference type="SUPFAM" id="SSF103481">
    <property type="entry name" value="Multidrug resistance efflux transporter EmrE"/>
    <property type="match status" value="1"/>
</dbReference>
<evidence type="ECO:0000256" key="9">
    <source>
        <dbReference type="RuleBase" id="RU003942"/>
    </source>
</evidence>
<dbReference type="Gene3D" id="1.10.3730.20">
    <property type="match status" value="1"/>
</dbReference>
<comment type="caution">
    <text evidence="11">The sequence shown here is derived from an EMBL/GenBank/DDBJ whole genome shotgun (WGS) entry which is preliminary data.</text>
</comment>
<evidence type="ECO:0000256" key="3">
    <source>
        <dbReference type="ARBA" id="ARBA00022475"/>
    </source>
</evidence>
<dbReference type="InterPro" id="IPR037185">
    <property type="entry name" value="EmrE-like"/>
</dbReference>
<proteinExistence type="inferred from homology"/>
<feature type="transmembrane region" description="Helical" evidence="10">
    <location>
        <begin position="92"/>
        <end position="111"/>
    </location>
</feature>
<organism evidence="11 12">
    <name type="scientific">Roseateles albus</name>
    <dbReference type="NCBI Taxonomy" id="2987525"/>
    <lineage>
        <taxon>Bacteria</taxon>
        <taxon>Pseudomonadati</taxon>
        <taxon>Pseudomonadota</taxon>
        <taxon>Betaproteobacteria</taxon>
        <taxon>Burkholderiales</taxon>
        <taxon>Sphaerotilaceae</taxon>
        <taxon>Roseateles</taxon>
    </lineage>
</organism>
<gene>
    <name evidence="11" type="ORF">PRZ03_13150</name>
</gene>
<evidence type="ECO:0000256" key="5">
    <source>
        <dbReference type="ARBA" id="ARBA00022989"/>
    </source>
</evidence>
<name>A0ABT5KF43_9BURK</name>
<dbReference type="EMBL" id="JAQQXT010000007">
    <property type="protein sequence ID" value="MDC8772523.1"/>
    <property type="molecule type" value="Genomic_DNA"/>
</dbReference>
<dbReference type="InterPro" id="IPR000390">
    <property type="entry name" value="Small_drug/metabolite_transptr"/>
</dbReference>
<protein>
    <recommendedName>
        <fullName evidence="8">Guanidinium exporter</fullName>
    </recommendedName>
</protein>
<accession>A0ABT5KF43</accession>
<keyword evidence="4 9" id="KW-0812">Transmembrane</keyword>
<keyword evidence="2" id="KW-0813">Transport</keyword>
<evidence type="ECO:0000256" key="10">
    <source>
        <dbReference type="SAM" id="Phobius"/>
    </source>
</evidence>
<evidence type="ECO:0000256" key="7">
    <source>
        <dbReference type="ARBA" id="ARBA00038151"/>
    </source>
</evidence>
<comment type="similarity">
    <text evidence="7">Belongs to the drug/metabolite transporter (DMT) superfamily. Small multidrug resistance (SMR) (TC 2.A.7.1) family. Gdx/SugE subfamily.</text>
</comment>
<dbReference type="Pfam" id="PF00893">
    <property type="entry name" value="Multi_Drug_Res"/>
    <property type="match status" value="1"/>
</dbReference>
<keyword evidence="3" id="KW-1003">Cell membrane</keyword>
<evidence type="ECO:0000256" key="2">
    <source>
        <dbReference type="ARBA" id="ARBA00022448"/>
    </source>
</evidence>
<feature type="transmembrane region" description="Helical" evidence="10">
    <location>
        <begin position="38"/>
        <end position="58"/>
    </location>
</feature>
<evidence type="ECO:0000313" key="11">
    <source>
        <dbReference type="EMBL" id="MDC8772523.1"/>
    </source>
</evidence>
<keyword evidence="5 10" id="KW-1133">Transmembrane helix</keyword>
<comment type="subcellular location">
    <subcellularLocation>
        <location evidence="1 9">Cell membrane</location>
        <topology evidence="1 9">Multi-pass membrane protein</topology>
    </subcellularLocation>
</comment>
<dbReference type="RefSeq" id="WP_273600711.1">
    <property type="nucleotide sequence ID" value="NZ_JAQQXT010000007.1"/>
</dbReference>
<dbReference type="Proteomes" id="UP001221189">
    <property type="component" value="Unassembled WGS sequence"/>
</dbReference>
<evidence type="ECO:0000313" key="12">
    <source>
        <dbReference type="Proteomes" id="UP001221189"/>
    </source>
</evidence>
<feature type="transmembrane region" description="Helical" evidence="10">
    <location>
        <begin position="6"/>
        <end position="26"/>
    </location>
</feature>
<keyword evidence="12" id="KW-1185">Reference proteome</keyword>
<dbReference type="InterPro" id="IPR045324">
    <property type="entry name" value="Small_multidrug_res"/>
</dbReference>
<dbReference type="PANTHER" id="PTHR30561">
    <property type="entry name" value="SMR FAMILY PROTON-DEPENDENT DRUG EFFLUX TRANSPORTER SUGE"/>
    <property type="match status" value="1"/>
</dbReference>
<keyword evidence="6 10" id="KW-0472">Membrane</keyword>
<sequence>MFASISAPTAWALLVIAGLLEIVWVISMKASEGFTRHLYTAITFGAAWASFSLLGFALKALPVGTAYAVWTGIGAVGAAALGMLIFKEPVTLARIGCISLIVVGILGLKMLSAE</sequence>
<feature type="transmembrane region" description="Helical" evidence="10">
    <location>
        <begin position="64"/>
        <end position="85"/>
    </location>
</feature>
<evidence type="ECO:0000256" key="6">
    <source>
        <dbReference type="ARBA" id="ARBA00023136"/>
    </source>
</evidence>
<evidence type="ECO:0000256" key="8">
    <source>
        <dbReference type="ARBA" id="ARBA00039168"/>
    </source>
</evidence>
<evidence type="ECO:0000256" key="1">
    <source>
        <dbReference type="ARBA" id="ARBA00004651"/>
    </source>
</evidence>
<reference evidence="11 12" key="1">
    <citation type="submission" date="2022-10" db="EMBL/GenBank/DDBJ databases">
        <title>Paucibacter sp. hw1 Genome sequencing.</title>
        <authorList>
            <person name="Park S."/>
        </authorList>
    </citation>
    <scope>NUCLEOTIDE SEQUENCE [LARGE SCALE GENOMIC DNA]</scope>
    <source>
        <strain evidence="12">hw1</strain>
    </source>
</reference>
<evidence type="ECO:0000256" key="4">
    <source>
        <dbReference type="ARBA" id="ARBA00022692"/>
    </source>
</evidence>